<dbReference type="SUPFAM" id="SSF46894">
    <property type="entry name" value="C-terminal effector domain of the bipartite response regulators"/>
    <property type="match status" value="1"/>
</dbReference>
<dbReference type="PANTHER" id="PTHR47691">
    <property type="entry name" value="REGULATOR-RELATED"/>
    <property type="match status" value="1"/>
</dbReference>
<dbReference type="InterPro" id="IPR036388">
    <property type="entry name" value="WH-like_DNA-bd_sf"/>
</dbReference>
<dbReference type="SUPFAM" id="SSF48452">
    <property type="entry name" value="TPR-like"/>
    <property type="match status" value="1"/>
</dbReference>
<evidence type="ECO:0000313" key="3">
    <source>
        <dbReference type="Proteomes" id="UP001479933"/>
    </source>
</evidence>
<dbReference type="InterPro" id="IPR002182">
    <property type="entry name" value="NB-ARC"/>
</dbReference>
<dbReference type="PROSITE" id="PS50043">
    <property type="entry name" value="HTH_LUXR_2"/>
    <property type="match status" value="1"/>
</dbReference>
<reference evidence="2 3" key="1">
    <citation type="journal article" date="2023" name="Virus Evol.">
        <title>Computational host range prediction-The good, the bad, and the ugly.</title>
        <authorList>
            <person name="Howell A.A."/>
            <person name="Versoza C.J."/>
            <person name="Pfeifer S.P."/>
        </authorList>
    </citation>
    <scope>NUCLEOTIDE SEQUENCE [LARGE SCALE GENOMIC DNA]</scope>
    <source>
        <strain evidence="2 3">1610/1b</strain>
    </source>
</reference>
<dbReference type="InterPro" id="IPR027417">
    <property type="entry name" value="P-loop_NTPase"/>
</dbReference>
<dbReference type="Gene3D" id="3.40.50.300">
    <property type="entry name" value="P-loop containing nucleotide triphosphate hydrolases"/>
    <property type="match status" value="1"/>
</dbReference>
<dbReference type="InterPro" id="IPR011990">
    <property type="entry name" value="TPR-like_helical_dom_sf"/>
</dbReference>
<accession>A0ABZ2U2L1</accession>
<dbReference type="Proteomes" id="UP001479933">
    <property type="component" value="Chromosome"/>
</dbReference>
<protein>
    <submittedName>
        <fullName evidence="2">LuxR C-terminal-related transcriptional regulator</fullName>
    </submittedName>
</protein>
<feature type="domain" description="HTH luxR-type" evidence="1">
    <location>
        <begin position="813"/>
        <end position="878"/>
    </location>
</feature>
<keyword evidence="3" id="KW-1185">Reference proteome</keyword>
<dbReference type="Pfam" id="PF00196">
    <property type="entry name" value="GerE"/>
    <property type="match status" value="1"/>
</dbReference>
<dbReference type="SUPFAM" id="SSF52540">
    <property type="entry name" value="P-loop containing nucleoside triphosphate hydrolases"/>
    <property type="match status" value="1"/>
</dbReference>
<name>A0ABZ2U2L1_9ACTN</name>
<dbReference type="PANTHER" id="PTHR47691:SF3">
    <property type="entry name" value="HTH-TYPE TRANSCRIPTIONAL REGULATOR RV0890C-RELATED"/>
    <property type="match status" value="1"/>
</dbReference>
<organism evidence="2 3">
    <name type="scientific">Gordonia hydrophobica</name>
    <dbReference type="NCBI Taxonomy" id="40516"/>
    <lineage>
        <taxon>Bacteria</taxon>
        <taxon>Bacillati</taxon>
        <taxon>Actinomycetota</taxon>
        <taxon>Actinomycetes</taxon>
        <taxon>Mycobacteriales</taxon>
        <taxon>Gordoniaceae</taxon>
        <taxon>Gordonia</taxon>
    </lineage>
</organism>
<dbReference type="InterPro" id="IPR058852">
    <property type="entry name" value="HTH_77"/>
</dbReference>
<sequence length="878" mass="95776">MNADEWAEIHRCRAQGESISGIAGRLRMSRNTVKRALATTEPPNDHRRLKGSATDAVEDQIRELLIEQPSISIAEIGRIIGWDRSRTLLSRRVNALRVDDTAAGGTPTAGRATIPRPATSFVGRLDEIRDLRRLLGEHRLVSIVGSGGMGKTRLAVEAAEEFRRAFPEGVRFVEFSGLRSESLLAQTVCDALGLDVSETQGTSLDDLIVDHLHSRRMLLVLDNCEHLVEEIATLVDRLVEETANLRILITSREYLAVPGEYVFHLSPLPTGEHDSVGAAVELFTQRATATVDGFELTDANLAFVQRICRRLDGLPLAIELACTRLSVLSVRDLADLLDRHLSMLTVGSRRRTSRHRSLEATIDWSFDLCSADERLLWSRVSVFVGGFDLATAVEVCGDDSLDDAAIMEALSGLVAKSVISRFEHGGSGAHVRFRMLESIRAYGWGKAEKAERDAMTARLLDWSARAIVESADSWYGPEQLATITVVQDNRGNVRAALESAMSAPDDVALTTTATAALSRATFLWACGVSAREHRMWLTKALDLPHAPAAHKARMFGVLALLQTLQGDRESADFALQRARELAAREHDAETAAFATHTAGLRDFFAGDFDAARINLDAAESAYRSIGAPAALHATLAVHRGMLLSATLEVDAAEATFAAVYDDTEAVGELWFHSYATYGLGLVALLRGDPSSAATMADQALRGHRAFGDTIGMTLMSDLLGWALAEDGSSERAAVILGAATAMWASVGRQLYGSDHWNSLRASAIETARRDLGDTAFERAWDRGRAMSQTELLACLFDAEPDDEPCPPKVTQRRLGTVDDLSEREREVAEMVAEGLTNKQIAERLVLSHRTVEGHVEHILSKLHIGRRSMVAAVLDTVD</sequence>
<gene>
    <name evidence="2" type="ORF">RVF87_02365</name>
</gene>
<evidence type="ECO:0000313" key="2">
    <source>
        <dbReference type="EMBL" id="WYY07953.1"/>
    </source>
</evidence>
<dbReference type="SMART" id="SM00421">
    <property type="entry name" value="HTH_LUXR"/>
    <property type="match status" value="1"/>
</dbReference>
<dbReference type="InterPro" id="IPR016032">
    <property type="entry name" value="Sig_transdc_resp-reg_C-effctor"/>
</dbReference>
<dbReference type="Pfam" id="PF25872">
    <property type="entry name" value="HTH_77"/>
    <property type="match status" value="1"/>
</dbReference>
<dbReference type="PRINTS" id="PR00364">
    <property type="entry name" value="DISEASERSIST"/>
</dbReference>
<dbReference type="RefSeq" id="WP_066171200.1">
    <property type="nucleotide sequence ID" value="NZ_CP136137.1"/>
</dbReference>
<dbReference type="PRINTS" id="PR00038">
    <property type="entry name" value="HTHLUXR"/>
</dbReference>
<dbReference type="InterPro" id="IPR000792">
    <property type="entry name" value="Tscrpt_reg_LuxR_C"/>
</dbReference>
<dbReference type="PROSITE" id="PS00622">
    <property type="entry name" value="HTH_LUXR_1"/>
    <property type="match status" value="1"/>
</dbReference>
<dbReference type="CDD" id="cd06170">
    <property type="entry name" value="LuxR_C_like"/>
    <property type="match status" value="1"/>
</dbReference>
<dbReference type="EMBL" id="CP136137">
    <property type="protein sequence ID" value="WYY07953.1"/>
    <property type="molecule type" value="Genomic_DNA"/>
</dbReference>
<dbReference type="Pfam" id="PF00931">
    <property type="entry name" value="NB-ARC"/>
    <property type="match status" value="1"/>
</dbReference>
<dbReference type="Gene3D" id="1.10.10.10">
    <property type="entry name" value="Winged helix-like DNA-binding domain superfamily/Winged helix DNA-binding domain"/>
    <property type="match status" value="1"/>
</dbReference>
<dbReference type="Gene3D" id="1.25.40.10">
    <property type="entry name" value="Tetratricopeptide repeat domain"/>
    <property type="match status" value="1"/>
</dbReference>
<evidence type="ECO:0000259" key="1">
    <source>
        <dbReference type="PROSITE" id="PS50043"/>
    </source>
</evidence>
<proteinExistence type="predicted"/>